<feature type="chain" id="PRO_5023873594" evidence="1">
    <location>
        <begin position="18"/>
        <end position="123"/>
    </location>
</feature>
<evidence type="ECO:0000313" key="2">
    <source>
        <dbReference type="EMBL" id="QEV81556.1"/>
    </source>
</evidence>
<proteinExistence type="evidence at transcript level"/>
<keyword evidence="1" id="KW-0732">Signal</keyword>
<dbReference type="InterPro" id="IPR036682">
    <property type="entry name" value="OS_D_A10/PebIII_sf"/>
</dbReference>
<dbReference type="EMBL" id="MK640206">
    <property type="protein sequence ID" value="QEV81556.1"/>
    <property type="molecule type" value="mRNA"/>
</dbReference>
<dbReference type="AlphaFoldDB" id="A0A5J6K6H6"/>
<protein>
    <submittedName>
        <fullName evidence="2">Chemosensory protein 14</fullName>
    </submittedName>
</protein>
<dbReference type="PANTHER" id="PTHR11257:SF12">
    <property type="entry name" value="EJACULATORY BULB-SPECIFIC PROTEIN 3-RELATED"/>
    <property type="match status" value="1"/>
</dbReference>
<organism evidence="2">
    <name type="scientific">Grapholita molesta</name>
    <name type="common">Oriental fruit moth</name>
    <name type="synonym">Cydia molesta</name>
    <dbReference type="NCBI Taxonomy" id="192188"/>
    <lineage>
        <taxon>Eukaryota</taxon>
        <taxon>Metazoa</taxon>
        <taxon>Ecdysozoa</taxon>
        <taxon>Arthropoda</taxon>
        <taxon>Hexapoda</taxon>
        <taxon>Insecta</taxon>
        <taxon>Pterygota</taxon>
        <taxon>Neoptera</taxon>
        <taxon>Endopterygota</taxon>
        <taxon>Lepidoptera</taxon>
        <taxon>Glossata</taxon>
        <taxon>Ditrysia</taxon>
        <taxon>Tortricoidea</taxon>
        <taxon>Tortricidae</taxon>
        <taxon>Olethreutinae</taxon>
        <taxon>Grapholitini</taxon>
        <taxon>Grapholita</taxon>
    </lineage>
</organism>
<reference evidence="2" key="1">
    <citation type="submission" date="2019-03" db="EMBL/GenBank/DDBJ databases">
        <title>Molecular and Functional Characterization of Chemosensory Proteins From the Oriental Fruit Moth Grapholita molesta (Busck) (Lepidoptera: Tortricidae).</title>
        <authorList>
            <person name="Li G."/>
        </authorList>
    </citation>
    <scope>NUCLEOTIDE SEQUENCE</scope>
</reference>
<dbReference type="InterPro" id="IPR005055">
    <property type="entry name" value="A10/PebIII"/>
</dbReference>
<dbReference type="Pfam" id="PF03392">
    <property type="entry name" value="OS-D"/>
    <property type="match status" value="1"/>
</dbReference>
<dbReference type="SUPFAM" id="SSF100910">
    <property type="entry name" value="Chemosensory protein Csp2"/>
    <property type="match status" value="1"/>
</dbReference>
<dbReference type="PANTHER" id="PTHR11257">
    <property type="entry name" value="CHEMOSENSORY PROTEIN-RELATED"/>
    <property type="match status" value="1"/>
</dbReference>
<feature type="signal peptide" evidence="1">
    <location>
        <begin position="1"/>
        <end position="17"/>
    </location>
</feature>
<evidence type="ECO:0000256" key="1">
    <source>
        <dbReference type="SAM" id="SignalP"/>
    </source>
</evidence>
<name>A0A5J6K6H6_GRAMO</name>
<accession>A0A5J6K6H6</accession>
<sequence>MMLKYFVVLCVASWALADEKYTDKYDKIDLDEILGNKRLLQAYVNCILDKGKCTPEGKELKDTIRDAMTTSCEKCTEQQRKGARKVVKHLKEKEPEYWNQIKAKYDPGDKFQESYEAFLARDD</sequence>
<dbReference type="Gene3D" id="1.10.2080.10">
    <property type="entry name" value="Insect odorant-binding protein A10/Ejaculatory bulb-specific protein 3"/>
    <property type="match status" value="1"/>
</dbReference>